<reference evidence="2 3" key="1">
    <citation type="journal article" date="2008" name="BMC Genomics">
        <title>Complete genome of Phenylobacterium zucineum - a novel facultative intracellular bacterium isolated from human erythroleukemia cell line K562.</title>
        <authorList>
            <person name="Luo Y."/>
            <person name="Xu X."/>
            <person name="Ding Z."/>
            <person name="Liu Z."/>
            <person name="Zhang B."/>
            <person name="Yan Z."/>
            <person name="Sun J."/>
            <person name="Hu S."/>
            <person name="Hu X."/>
        </authorList>
    </citation>
    <scope>NUCLEOTIDE SEQUENCE [LARGE SCALE GENOMIC DNA]</scope>
    <source>
        <strain evidence="2 3">HLK1</strain>
    </source>
</reference>
<dbReference type="Gene3D" id="3.90.550.10">
    <property type="entry name" value="Spore Coat Polysaccharide Biosynthesis Protein SpsA, Chain A"/>
    <property type="match status" value="1"/>
</dbReference>
<gene>
    <name evidence="2" type="ordered locus">PHZ_c1145</name>
</gene>
<name>B4R826_PHEZH</name>
<protein>
    <submittedName>
        <fullName evidence="2">Glycosyltransferase</fullName>
    </submittedName>
</protein>
<dbReference type="EMBL" id="CP000747">
    <property type="protein sequence ID" value="ACG77559.1"/>
    <property type="molecule type" value="Genomic_DNA"/>
</dbReference>
<dbReference type="InterPro" id="IPR029044">
    <property type="entry name" value="Nucleotide-diphossugar_trans"/>
</dbReference>
<dbReference type="RefSeq" id="WP_012521705.1">
    <property type="nucleotide sequence ID" value="NC_011144.1"/>
</dbReference>
<feature type="domain" description="Glycosyltransferase 2-like" evidence="1">
    <location>
        <begin position="9"/>
        <end position="163"/>
    </location>
</feature>
<keyword evidence="2" id="KW-0808">Transferase</keyword>
<dbReference type="InterPro" id="IPR050834">
    <property type="entry name" value="Glycosyltransf_2"/>
</dbReference>
<proteinExistence type="predicted"/>
<keyword evidence="3" id="KW-1185">Reference proteome</keyword>
<evidence type="ECO:0000313" key="2">
    <source>
        <dbReference type="EMBL" id="ACG77559.1"/>
    </source>
</evidence>
<dbReference type="eggNOG" id="COG1216">
    <property type="taxonomic scope" value="Bacteria"/>
</dbReference>
<dbReference type="Pfam" id="PF00535">
    <property type="entry name" value="Glycos_transf_2"/>
    <property type="match status" value="1"/>
</dbReference>
<dbReference type="STRING" id="450851.PHZ_c1145"/>
<accession>B4R826</accession>
<dbReference type="InterPro" id="IPR001173">
    <property type="entry name" value="Glyco_trans_2-like"/>
</dbReference>
<dbReference type="KEGG" id="pzu:PHZ_c1145"/>
<dbReference type="Proteomes" id="UP000001868">
    <property type="component" value="Chromosome"/>
</dbReference>
<evidence type="ECO:0000313" key="3">
    <source>
        <dbReference type="Proteomes" id="UP000001868"/>
    </source>
</evidence>
<dbReference type="OrthoDB" id="8097803at2"/>
<dbReference type="PANTHER" id="PTHR43685:SF2">
    <property type="entry name" value="GLYCOSYLTRANSFERASE 2-LIKE DOMAIN-CONTAINING PROTEIN"/>
    <property type="match status" value="1"/>
</dbReference>
<dbReference type="HOGENOM" id="CLU_025996_0_1_5"/>
<evidence type="ECO:0000259" key="1">
    <source>
        <dbReference type="Pfam" id="PF00535"/>
    </source>
</evidence>
<dbReference type="CAZy" id="GT2">
    <property type="family name" value="Glycosyltransferase Family 2"/>
</dbReference>
<dbReference type="AlphaFoldDB" id="B4R826"/>
<dbReference type="SUPFAM" id="SSF53448">
    <property type="entry name" value="Nucleotide-diphospho-sugar transferases"/>
    <property type="match status" value="1"/>
</dbReference>
<dbReference type="CDD" id="cd00761">
    <property type="entry name" value="Glyco_tranf_GTA_type"/>
    <property type="match status" value="1"/>
</dbReference>
<dbReference type="GO" id="GO:0016740">
    <property type="term" value="F:transferase activity"/>
    <property type="evidence" value="ECO:0007669"/>
    <property type="project" value="UniProtKB-KW"/>
</dbReference>
<sequence length="318" mass="35115">MTGQAPLVSVVTANYNGARHLAPAIRSVLGQTLGELELIVADDASTDDSLQVIAEAAAGDARVRVLTAQRNGGPGAARNRALAAVRGRYVAVFDSDDLMAPDRLEKLVARARGDHANIVVDNLHVFQDGGEAPWKPFLCQKAWAHPRWITLADYIEAGRMYSRQPGLGYLKPLFCAEALRGERYREDLRIGEDYDLVLRLLAKGATMRFVPEALYRYRKHGASISHVLRREHIEQMLAADAALEAALREQCEAVRRAQARRRRSLETALAYDRVICALKARDVPQALGTCAQEPAVWPLLAMPVKARLKRLASRLQPA</sequence>
<dbReference type="PANTHER" id="PTHR43685">
    <property type="entry name" value="GLYCOSYLTRANSFERASE"/>
    <property type="match status" value="1"/>
</dbReference>
<organism evidence="2 3">
    <name type="scientific">Phenylobacterium zucineum (strain HLK1)</name>
    <dbReference type="NCBI Taxonomy" id="450851"/>
    <lineage>
        <taxon>Bacteria</taxon>
        <taxon>Pseudomonadati</taxon>
        <taxon>Pseudomonadota</taxon>
        <taxon>Alphaproteobacteria</taxon>
        <taxon>Caulobacterales</taxon>
        <taxon>Caulobacteraceae</taxon>
        <taxon>Phenylobacterium</taxon>
    </lineage>
</organism>